<accession>A0ABT9Y955</accession>
<dbReference type="InterPro" id="IPR018320">
    <property type="entry name" value="DNA_polymerase_1"/>
</dbReference>
<evidence type="ECO:0000313" key="15">
    <source>
        <dbReference type="Proteomes" id="UP001239167"/>
    </source>
</evidence>
<dbReference type="RefSeq" id="WP_307223740.1">
    <property type="nucleotide sequence ID" value="NZ_CP116940.1"/>
</dbReference>
<sequence length="880" mass="99864">MKYTKNRFVIIDGSSLMYRAFFALPLLTTESGKYTNAILGFAKMALKLLDELQPQYAVVAFDKSRHTFRTEIFKDYKGTRDKTPDELISQIPMLHNFTKALGITFIEVDNYEADDIIGTLATKAASDGVESLVITGDRDALQLIRPNLKIIMTKKGITETEIFDDTAFKEKYGIEPKRLIDLKALMGDKSDNIPGVFGVGEKTALKLLTEYDSLEGVYANIDKISGKKLKEKLTADKDMAFLSYKLATINCEMDLSFTAEKYAITPDMSQLKSFCDEYELKSIWRFLNKLYAEPSSEKTVVENNDYTYTTVDKTSIASLISQIKASGVFAYLPVFSGKVPHILCQGIMAEQPSENDHSVLYIPCVSEFYRYIDDLFLDDSITKVTYDLKNTLHCGYSPSGKVVDILLTAYMIDPAANNYTLTSLAAKYLDKEILPYDFKKDDASLEYEASYYLHAFSFSHITDILISSLQEKNLYKLYESTELPLEKVLVSMEKYGVYINSQKLKDMSADIGSIIADLLSDIYLLAETEFNVNSPKQLGEVLFDHLSLPVQKKTKTGYSTNADVLEILRPHHPIIEKILDYRMWSKLKSTYLDAMYELIDNETHRIHTTFNQTVTATGRLSSSDPNLQNIPVRTEAGKKIRSLFEPAKDYDLFLSADYSQIELRILAHMSDDKNFIEAFKLEQDIHSRTASEVFGVPLDEVTSELRRRAKAINFGLVYGKSDYGLAQELHISRQEAAEYINSYFTKYNGVKKCLDDIVEEAHQKGYTTTLFGRRRYLPGIKSSNHNIRMQNERMAMNTPIQGTAADIIKMAMIATWEKIRAQKLKSRILLQVHDELVIEAVAAEVPALKNILYETMQNIVELKVPLTIDINTGIDWAQTK</sequence>
<evidence type="ECO:0000313" key="14">
    <source>
        <dbReference type="EMBL" id="MDQ0203654.1"/>
    </source>
</evidence>
<dbReference type="CDD" id="cd09859">
    <property type="entry name" value="PIN_53EXO"/>
    <property type="match status" value="1"/>
</dbReference>
<dbReference type="InterPro" id="IPR020046">
    <property type="entry name" value="5-3_exonucl_a-hlix_arch_N"/>
</dbReference>
<dbReference type="PANTHER" id="PTHR10133">
    <property type="entry name" value="DNA POLYMERASE I"/>
    <property type="match status" value="1"/>
</dbReference>
<dbReference type="CDD" id="cd09898">
    <property type="entry name" value="H3TH_53EXO"/>
    <property type="match status" value="1"/>
</dbReference>
<keyword evidence="3 11" id="KW-0548">Nucleotidyltransferase</keyword>
<dbReference type="Gene3D" id="1.10.150.20">
    <property type="entry name" value="5' to 3' exonuclease, C-terminal subdomain"/>
    <property type="match status" value="2"/>
</dbReference>
<evidence type="ECO:0000256" key="7">
    <source>
        <dbReference type="ARBA" id="ARBA00023125"/>
    </source>
</evidence>
<dbReference type="Pfam" id="PF00476">
    <property type="entry name" value="DNA_pol_A"/>
    <property type="match status" value="1"/>
</dbReference>
<keyword evidence="11" id="KW-0269">Exonuclease</keyword>
<dbReference type="Proteomes" id="UP001239167">
    <property type="component" value="Unassembled WGS sequence"/>
</dbReference>
<keyword evidence="8 11" id="KW-0234">DNA repair</keyword>
<proteinExistence type="inferred from homology"/>
<dbReference type="InterPro" id="IPR012337">
    <property type="entry name" value="RNaseH-like_sf"/>
</dbReference>
<keyword evidence="2 11" id="KW-0808">Transferase</keyword>
<dbReference type="NCBIfam" id="TIGR00593">
    <property type="entry name" value="pola"/>
    <property type="match status" value="1"/>
</dbReference>
<comment type="catalytic activity">
    <reaction evidence="9 11">
        <text>DNA(n) + a 2'-deoxyribonucleoside 5'-triphosphate = DNA(n+1) + diphosphate</text>
        <dbReference type="Rhea" id="RHEA:22508"/>
        <dbReference type="Rhea" id="RHEA-COMP:17339"/>
        <dbReference type="Rhea" id="RHEA-COMP:17340"/>
        <dbReference type="ChEBI" id="CHEBI:33019"/>
        <dbReference type="ChEBI" id="CHEBI:61560"/>
        <dbReference type="ChEBI" id="CHEBI:173112"/>
        <dbReference type="EC" id="2.7.7.7"/>
    </reaction>
</comment>
<feature type="domain" description="5'-3' exonuclease" evidence="12">
    <location>
        <begin position="6"/>
        <end position="265"/>
    </location>
</feature>
<dbReference type="SMART" id="SM00279">
    <property type="entry name" value="HhH2"/>
    <property type="match status" value="1"/>
</dbReference>
<dbReference type="Gene3D" id="3.30.70.370">
    <property type="match status" value="1"/>
</dbReference>
<keyword evidence="15" id="KW-1185">Reference proteome</keyword>
<evidence type="ECO:0000256" key="4">
    <source>
        <dbReference type="ARBA" id="ARBA00022705"/>
    </source>
</evidence>
<dbReference type="Gene3D" id="1.20.1060.10">
    <property type="entry name" value="Taq DNA Polymerase, Chain T, domain 4"/>
    <property type="match status" value="1"/>
</dbReference>
<dbReference type="CDD" id="cd08637">
    <property type="entry name" value="DNA_pol_A_pol_I_C"/>
    <property type="match status" value="1"/>
</dbReference>
<dbReference type="Pfam" id="PF01367">
    <property type="entry name" value="5_3_exonuc"/>
    <property type="match status" value="1"/>
</dbReference>
<keyword evidence="11" id="KW-0540">Nuclease</keyword>
<evidence type="ECO:0000256" key="6">
    <source>
        <dbReference type="ARBA" id="ARBA00022932"/>
    </source>
</evidence>
<dbReference type="PROSITE" id="PS00447">
    <property type="entry name" value="DNA_POLYMERASE_A"/>
    <property type="match status" value="1"/>
</dbReference>
<evidence type="ECO:0000256" key="10">
    <source>
        <dbReference type="NCBIfam" id="TIGR00593"/>
    </source>
</evidence>
<reference evidence="14 15" key="1">
    <citation type="submission" date="2023-07" db="EMBL/GenBank/DDBJ databases">
        <title>Genomic Encyclopedia of Type Strains, Phase IV (KMG-IV): sequencing the most valuable type-strain genomes for metagenomic binning, comparative biology and taxonomic classification.</title>
        <authorList>
            <person name="Goeker M."/>
        </authorList>
    </citation>
    <scope>NUCLEOTIDE SEQUENCE [LARGE SCALE GENOMIC DNA]</scope>
    <source>
        <strain evidence="14 15">DSM 16980</strain>
    </source>
</reference>
<evidence type="ECO:0000256" key="1">
    <source>
        <dbReference type="ARBA" id="ARBA00007705"/>
    </source>
</evidence>
<evidence type="ECO:0000259" key="12">
    <source>
        <dbReference type="SMART" id="SM00475"/>
    </source>
</evidence>
<dbReference type="PRINTS" id="PR00868">
    <property type="entry name" value="DNAPOLI"/>
</dbReference>
<comment type="subunit">
    <text evidence="11">Single-chain monomer with multiple functions.</text>
</comment>
<keyword evidence="6 11" id="KW-0239">DNA-directed DNA polymerase</keyword>
<dbReference type="NCBIfam" id="NF004397">
    <property type="entry name" value="PRK05755.1"/>
    <property type="match status" value="1"/>
</dbReference>
<dbReference type="EMBL" id="JAUSUE010000008">
    <property type="protein sequence ID" value="MDQ0203654.1"/>
    <property type="molecule type" value="Genomic_DNA"/>
</dbReference>
<dbReference type="InterPro" id="IPR036279">
    <property type="entry name" value="5-3_exonuclease_C_sf"/>
</dbReference>
<dbReference type="SMART" id="SM00482">
    <property type="entry name" value="POLAc"/>
    <property type="match status" value="1"/>
</dbReference>
<evidence type="ECO:0000256" key="9">
    <source>
        <dbReference type="ARBA" id="ARBA00049244"/>
    </source>
</evidence>
<gene>
    <name evidence="11" type="primary">polA</name>
    <name evidence="14" type="ORF">J2S01_001371</name>
</gene>
<feature type="domain" description="DNA-directed DNA polymerase family A palm" evidence="13">
    <location>
        <begin position="637"/>
        <end position="844"/>
    </location>
</feature>
<evidence type="ECO:0000256" key="8">
    <source>
        <dbReference type="ARBA" id="ARBA00023204"/>
    </source>
</evidence>
<keyword evidence="7 11" id="KW-0238">DNA-binding</keyword>
<dbReference type="Pfam" id="PF02739">
    <property type="entry name" value="5_3_exonuc_N"/>
    <property type="match status" value="1"/>
</dbReference>
<dbReference type="InterPro" id="IPR036397">
    <property type="entry name" value="RNaseH_sf"/>
</dbReference>
<name>A0ABT9Y955_9FIRM</name>
<dbReference type="CDD" id="cd06140">
    <property type="entry name" value="DNA_polA_I_Bacillus_like_exo"/>
    <property type="match status" value="1"/>
</dbReference>
<dbReference type="InterPro" id="IPR002421">
    <property type="entry name" value="5-3_exonuclease"/>
</dbReference>
<evidence type="ECO:0000256" key="3">
    <source>
        <dbReference type="ARBA" id="ARBA00022695"/>
    </source>
</evidence>
<evidence type="ECO:0000259" key="13">
    <source>
        <dbReference type="SMART" id="SM00482"/>
    </source>
</evidence>
<dbReference type="SUPFAM" id="SSF56672">
    <property type="entry name" value="DNA/RNA polymerases"/>
    <property type="match status" value="1"/>
</dbReference>
<dbReference type="SUPFAM" id="SSF47807">
    <property type="entry name" value="5' to 3' exonuclease, C-terminal subdomain"/>
    <property type="match status" value="1"/>
</dbReference>
<evidence type="ECO:0000256" key="11">
    <source>
        <dbReference type="RuleBase" id="RU004460"/>
    </source>
</evidence>
<dbReference type="SMART" id="SM00475">
    <property type="entry name" value="53EXOc"/>
    <property type="match status" value="1"/>
</dbReference>
<dbReference type="InterPro" id="IPR008918">
    <property type="entry name" value="HhH2"/>
</dbReference>
<comment type="caution">
    <text evidence="14">The sequence shown here is derived from an EMBL/GenBank/DDBJ whole genome shotgun (WGS) entry which is preliminary data.</text>
</comment>
<dbReference type="InterPro" id="IPR019760">
    <property type="entry name" value="DNA-dir_DNA_pol_A_CS"/>
</dbReference>
<organism evidence="14 15">
    <name type="scientific">Pectinatus haikarae</name>
    <dbReference type="NCBI Taxonomy" id="349096"/>
    <lineage>
        <taxon>Bacteria</taxon>
        <taxon>Bacillati</taxon>
        <taxon>Bacillota</taxon>
        <taxon>Negativicutes</taxon>
        <taxon>Selenomonadales</taxon>
        <taxon>Selenomonadaceae</taxon>
        <taxon>Pectinatus</taxon>
    </lineage>
</organism>
<comment type="function">
    <text evidence="11">In addition to polymerase activity, this DNA polymerase exhibits 5'-3' exonuclease activity.</text>
</comment>
<dbReference type="InterPro" id="IPR001098">
    <property type="entry name" value="DNA-dir_DNA_pol_A_palm_dom"/>
</dbReference>
<dbReference type="InterPro" id="IPR029060">
    <property type="entry name" value="PIN-like_dom_sf"/>
</dbReference>
<dbReference type="InterPro" id="IPR002298">
    <property type="entry name" value="DNA_polymerase_A"/>
</dbReference>
<keyword evidence="5 11" id="KW-0227">DNA damage</keyword>
<dbReference type="InterPro" id="IPR043502">
    <property type="entry name" value="DNA/RNA_pol_sf"/>
</dbReference>
<dbReference type="SUPFAM" id="SSF88723">
    <property type="entry name" value="PIN domain-like"/>
    <property type="match status" value="1"/>
</dbReference>
<dbReference type="GO" id="GO:0003887">
    <property type="term" value="F:DNA-directed DNA polymerase activity"/>
    <property type="evidence" value="ECO:0007669"/>
    <property type="project" value="UniProtKB-EC"/>
</dbReference>
<keyword evidence="4 11" id="KW-0235">DNA replication</keyword>
<dbReference type="SUPFAM" id="SSF53098">
    <property type="entry name" value="Ribonuclease H-like"/>
    <property type="match status" value="1"/>
</dbReference>
<dbReference type="Gene3D" id="3.40.50.1010">
    <property type="entry name" value="5'-nuclease"/>
    <property type="match status" value="1"/>
</dbReference>
<protein>
    <recommendedName>
        <fullName evidence="10 11">DNA polymerase I</fullName>
        <ecNumber evidence="10 11">2.7.7.7</ecNumber>
    </recommendedName>
</protein>
<dbReference type="PANTHER" id="PTHR10133:SF27">
    <property type="entry name" value="DNA POLYMERASE NU"/>
    <property type="match status" value="1"/>
</dbReference>
<evidence type="ECO:0000256" key="5">
    <source>
        <dbReference type="ARBA" id="ARBA00022763"/>
    </source>
</evidence>
<keyword evidence="11" id="KW-0378">Hydrolase</keyword>
<dbReference type="Gene3D" id="3.30.420.10">
    <property type="entry name" value="Ribonuclease H-like superfamily/Ribonuclease H"/>
    <property type="match status" value="1"/>
</dbReference>
<dbReference type="InterPro" id="IPR020045">
    <property type="entry name" value="DNA_polI_H3TH"/>
</dbReference>
<comment type="similarity">
    <text evidence="1 11">Belongs to the DNA polymerase type-A family.</text>
</comment>
<dbReference type="EC" id="2.7.7.7" evidence="10 11"/>
<evidence type="ECO:0000256" key="2">
    <source>
        <dbReference type="ARBA" id="ARBA00022679"/>
    </source>
</evidence>